<protein>
    <recommendedName>
        <fullName evidence="7">Major facilitator superfamily (MFS) profile domain-containing protein</fullName>
    </recommendedName>
</protein>
<keyword evidence="5 6" id="KW-0472">Membrane</keyword>
<feature type="transmembrane region" description="Helical" evidence="6">
    <location>
        <begin position="12"/>
        <end position="33"/>
    </location>
</feature>
<proteinExistence type="inferred from homology"/>
<organism evidence="8 9">
    <name type="scientific">Meganyctiphanes norvegica</name>
    <name type="common">Northern krill</name>
    <name type="synonym">Thysanopoda norvegica</name>
    <dbReference type="NCBI Taxonomy" id="48144"/>
    <lineage>
        <taxon>Eukaryota</taxon>
        <taxon>Metazoa</taxon>
        <taxon>Ecdysozoa</taxon>
        <taxon>Arthropoda</taxon>
        <taxon>Crustacea</taxon>
        <taxon>Multicrustacea</taxon>
        <taxon>Malacostraca</taxon>
        <taxon>Eumalacostraca</taxon>
        <taxon>Eucarida</taxon>
        <taxon>Euphausiacea</taxon>
        <taxon>Euphausiidae</taxon>
        <taxon>Meganyctiphanes</taxon>
    </lineage>
</organism>
<dbReference type="InterPro" id="IPR051717">
    <property type="entry name" value="MFS_MFSD6"/>
</dbReference>
<feature type="transmembrane region" description="Helical" evidence="6">
    <location>
        <begin position="108"/>
        <end position="128"/>
    </location>
</feature>
<dbReference type="Pfam" id="PF12832">
    <property type="entry name" value="MFS_1_like"/>
    <property type="match status" value="1"/>
</dbReference>
<comment type="similarity">
    <text evidence="2">Belongs to the major facilitator superfamily. MFSD6 family.</text>
</comment>
<keyword evidence="3 6" id="KW-0812">Transmembrane</keyword>
<reference evidence="8 9" key="1">
    <citation type="submission" date="2024-05" db="EMBL/GenBank/DDBJ databases">
        <authorList>
            <person name="Wallberg A."/>
        </authorList>
    </citation>
    <scope>NUCLEOTIDE SEQUENCE [LARGE SCALE GENOMIC DNA]</scope>
</reference>
<name>A0AAV2QTW0_MEGNR</name>
<comment type="subcellular location">
    <subcellularLocation>
        <location evidence="1">Membrane</location>
        <topology evidence="1">Multi-pass membrane protein</topology>
    </subcellularLocation>
</comment>
<evidence type="ECO:0000313" key="9">
    <source>
        <dbReference type="Proteomes" id="UP001497623"/>
    </source>
</evidence>
<evidence type="ECO:0000256" key="4">
    <source>
        <dbReference type="ARBA" id="ARBA00022989"/>
    </source>
</evidence>
<dbReference type="SUPFAM" id="SSF103473">
    <property type="entry name" value="MFS general substrate transporter"/>
    <property type="match status" value="1"/>
</dbReference>
<comment type="caution">
    <text evidence="8">The sequence shown here is derived from an EMBL/GenBank/DDBJ whole genome shotgun (WGS) entry which is preliminary data.</text>
</comment>
<dbReference type="Gene3D" id="1.20.1250.20">
    <property type="entry name" value="MFS general substrate transporter like domains"/>
    <property type="match status" value="1"/>
</dbReference>
<keyword evidence="4 6" id="KW-1133">Transmembrane helix</keyword>
<dbReference type="AlphaFoldDB" id="A0AAV2QTW0"/>
<dbReference type="Proteomes" id="UP001497623">
    <property type="component" value="Unassembled WGS sequence"/>
</dbReference>
<dbReference type="InterPro" id="IPR036259">
    <property type="entry name" value="MFS_trans_sf"/>
</dbReference>
<dbReference type="GO" id="GO:0022857">
    <property type="term" value="F:transmembrane transporter activity"/>
    <property type="evidence" value="ECO:0007669"/>
    <property type="project" value="InterPro"/>
</dbReference>
<dbReference type="InterPro" id="IPR020846">
    <property type="entry name" value="MFS_dom"/>
</dbReference>
<feature type="transmembrane region" description="Helical" evidence="6">
    <location>
        <begin position="77"/>
        <end position="96"/>
    </location>
</feature>
<dbReference type="PANTHER" id="PTHR16172">
    <property type="entry name" value="MAJOR FACILITATOR SUPERFAMILY DOMAIN-CONTAINING PROTEIN 6-LIKE"/>
    <property type="match status" value="1"/>
</dbReference>
<feature type="domain" description="Major facilitator superfamily (MFS) profile" evidence="7">
    <location>
        <begin position="1"/>
        <end position="154"/>
    </location>
</feature>
<dbReference type="PROSITE" id="PS50850">
    <property type="entry name" value="MFS"/>
    <property type="match status" value="1"/>
</dbReference>
<feature type="transmembrane region" description="Helical" evidence="6">
    <location>
        <begin position="45"/>
        <end position="65"/>
    </location>
</feature>
<evidence type="ECO:0000256" key="6">
    <source>
        <dbReference type="SAM" id="Phobius"/>
    </source>
</evidence>
<dbReference type="PANTHER" id="PTHR16172:SF41">
    <property type="entry name" value="MAJOR FACILITATOR SUPERFAMILY DOMAIN-CONTAINING PROTEIN 6-LIKE"/>
    <property type="match status" value="1"/>
</dbReference>
<evidence type="ECO:0000259" key="7">
    <source>
        <dbReference type="PROSITE" id="PS50850"/>
    </source>
</evidence>
<keyword evidence="9" id="KW-1185">Reference proteome</keyword>
<accession>A0AAV2QTW0</accession>
<evidence type="ECO:0000256" key="3">
    <source>
        <dbReference type="ARBA" id="ARBA00022692"/>
    </source>
</evidence>
<evidence type="ECO:0000256" key="2">
    <source>
        <dbReference type="ARBA" id="ARBA00005241"/>
    </source>
</evidence>
<evidence type="ECO:0000256" key="1">
    <source>
        <dbReference type="ARBA" id="ARBA00004141"/>
    </source>
</evidence>
<evidence type="ECO:0000313" key="8">
    <source>
        <dbReference type="EMBL" id="CAL4095222.1"/>
    </source>
</evidence>
<dbReference type="InterPro" id="IPR024989">
    <property type="entry name" value="MFS_assoc_dom"/>
</dbReference>
<evidence type="ECO:0000256" key="5">
    <source>
        <dbReference type="ARBA" id="ARBA00023136"/>
    </source>
</evidence>
<dbReference type="GO" id="GO:0016020">
    <property type="term" value="C:membrane"/>
    <property type="evidence" value="ECO:0007669"/>
    <property type="project" value="UniProtKB-SubCell"/>
</dbReference>
<dbReference type="EMBL" id="CAXKWB010009572">
    <property type="protein sequence ID" value="CAL4095222.1"/>
    <property type="molecule type" value="Genomic_DNA"/>
</dbReference>
<gene>
    <name evidence="8" type="ORF">MNOR_LOCUS15358</name>
</gene>
<feature type="non-terminal residue" evidence="8">
    <location>
        <position position="1"/>
    </location>
</feature>
<sequence>VCMTSIIKKIGHPTAIFIGTLAYTVRLLGFSLLTNPWYVMIGEMIEGFGEGVLISAALMYCGTLVPPSSIVSFRGIIGIMYWGFGSIIGALVGGFISEKIGDRLTFRVFAAIGLVIACVYLLCSHAIIKFRKPKDLRNCVLTPVPTHDDQMEKN</sequence>